<evidence type="ECO:0000313" key="2">
    <source>
        <dbReference type="EMBL" id="TVO65705.1"/>
    </source>
</evidence>
<dbReference type="AlphaFoldDB" id="A0A557RKS0"/>
<feature type="transmembrane region" description="Helical" evidence="1">
    <location>
        <begin position="35"/>
        <end position="52"/>
    </location>
</feature>
<comment type="caution">
    <text evidence="2">The sequence shown here is derived from an EMBL/GenBank/DDBJ whole genome shotgun (WGS) entry which is preliminary data.</text>
</comment>
<dbReference type="EMBL" id="VMKP01000002">
    <property type="protein sequence ID" value="TVO65705.1"/>
    <property type="molecule type" value="Genomic_DNA"/>
</dbReference>
<evidence type="ECO:0000313" key="3">
    <source>
        <dbReference type="Proteomes" id="UP000316688"/>
    </source>
</evidence>
<sequence>MIADRSLWLGALLGLLGGVRVWSMAASGAASLPHILAALTVLVPLTLFGVFLRRAWPAGLALAIVVAIELSLA</sequence>
<name>A0A557RKS0_9GAMM</name>
<accession>A0A557RKS0</accession>
<proteinExistence type="predicted"/>
<protein>
    <submittedName>
        <fullName evidence="2">Uncharacterized protein</fullName>
    </submittedName>
</protein>
<organism evidence="2 3">
    <name type="scientific">Spiribacter aquaticus</name>
    <dbReference type="NCBI Taxonomy" id="1935996"/>
    <lineage>
        <taxon>Bacteria</taxon>
        <taxon>Pseudomonadati</taxon>
        <taxon>Pseudomonadota</taxon>
        <taxon>Gammaproteobacteria</taxon>
        <taxon>Chromatiales</taxon>
        <taxon>Ectothiorhodospiraceae</taxon>
        <taxon>Spiribacter</taxon>
    </lineage>
</organism>
<gene>
    <name evidence="2" type="ORF">FPL11_04575</name>
</gene>
<evidence type="ECO:0000256" key="1">
    <source>
        <dbReference type="SAM" id="Phobius"/>
    </source>
</evidence>
<keyword evidence="3" id="KW-1185">Reference proteome</keyword>
<reference evidence="2 3" key="1">
    <citation type="submission" date="2019-07" db="EMBL/GenBank/DDBJ databases">
        <title>Reclasification of Spiribacter aquaticus.</title>
        <authorList>
            <person name="Leon M.J."/>
            <person name="Sanchez-Porro C."/>
            <person name="Ventosa A."/>
        </authorList>
    </citation>
    <scope>NUCLEOTIDE SEQUENCE [LARGE SCALE GENOMIC DNA]</scope>
    <source>
        <strain evidence="2 3">SP30</strain>
    </source>
</reference>
<dbReference type="Proteomes" id="UP000316688">
    <property type="component" value="Unassembled WGS sequence"/>
</dbReference>
<keyword evidence="1" id="KW-0472">Membrane</keyword>
<keyword evidence="1" id="KW-0812">Transmembrane</keyword>
<keyword evidence="1" id="KW-1133">Transmembrane helix</keyword>